<dbReference type="eggNOG" id="ENOG502QQZD">
    <property type="taxonomic scope" value="Eukaryota"/>
</dbReference>
<evidence type="ECO:0000259" key="4">
    <source>
        <dbReference type="Pfam" id="PF20843"/>
    </source>
</evidence>
<keyword evidence="6" id="KW-1185">Reference proteome</keyword>
<dbReference type="GO" id="GO:0000282">
    <property type="term" value="P:cellular bud site selection"/>
    <property type="evidence" value="ECO:0007669"/>
    <property type="project" value="TreeGrafter"/>
</dbReference>
<keyword evidence="1" id="KW-0472">Membrane</keyword>
<dbReference type="InterPro" id="IPR048265">
    <property type="entry name" value="Rax2-like_third"/>
</dbReference>
<dbReference type="FunCoup" id="G3ANC2">
    <property type="interactions" value="73"/>
</dbReference>
<feature type="domain" description="Rax2-like C-terminal" evidence="2">
    <location>
        <begin position="711"/>
        <end position="975"/>
    </location>
</feature>
<gene>
    <name evidence="5" type="ORF">SPAPADRAFT_55941</name>
</gene>
<dbReference type="Pfam" id="PF20843">
    <property type="entry name" value="Rax2_3"/>
    <property type="match status" value="1"/>
</dbReference>
<feature type="transmembrane region" description="Helical" evidence="1">
    <location>
        <begin position="987"/>
        <end position="1013"/>
    </location>
</feature>
<dbReference type="Pfam" id="PF12768">
    <property type="entry name" value="Rax2"/>
    <property type="match status" value="1"/>
</dbReference>
<dbReference type="InterPro" id="IPR024982">
    <property type="entry name" value="Rax2-like_C"/>
</dbReference>
<name>G3ANC2_SPAPN</name>
<evidence type="ECO:0000256" key="1">
    <source>
        <dbReference type="SAM" id="Phobius"/>
    </source>
</evidence>
<dbReference type="EMBL" id="GL996502">
    <property type="protein sequence ID" value="EGW32505.1"/>
    <property type="molecule type" value="Genomic_DNA"/>
</dbReference>
<dbReference type="KEGG" id="spaa:SPAPADRAFT_55941"/>
<evidence type="ECO:0008006" key="7">
    <source>
        <dbReference type="Google" id="ProtNLM"/>
    </source>
</evidence>
<accession>G3ANC2</accession>
<dbReference type="Proteomes" id="UP000000709">
    <property type="component" value="Unassembled WGS sequence"/>
</dbReference>
<keyword evidence="1" id="KW-0812">Transmembrane</keyword>
<dbReference type="InterPro" id="IPR048266">
    <property type="entry name" value="Rax2-like_second"/>
</dbReference>
<evidence type="ECO:0000259" key="3">
    <source>
        <dbReference type="Pfam" id="PF20842"/>
    </source>
</evidence>
<dbReference type="GO" id="GO:1902929">
    <property type="term" value="C:plasma membrane of growing cell tip"/>
    <property type="evidence" value="ECO:0007669"/>
    <property type="project" value="TreeGrafter"/>
</dbReference>
<dbReference type="PANTHER" id="PTHR31778:SF2">
    <property type="entry name" value="BUD SITE SELECTION PROTEIN RAX2"/>
    <property type="match status" value="1"/>
</dbReference>
<dbReference type="RefSeq" id="XP_007375781.1">
    <property type="nucleotide sequence ID" value="XM_007375719.1"/>
</dbReference>
<dbReference type="Pfam" id="PF20842">
    <property type="entry name" value="Rax2_2"/>
    <property type="match status" value="1"/>
</dbReference>
<feature type="domain" description="Rax2-like second" evidence="3">
    <location>
        <begin position="43"/>
        <end position="222"/>
    </location>
</feature>
<sequence length="1055" mass="116140">MLTEMSTQYKIPGDHNNGSIIFAGQFNKLGISLNTSNTTGLIQAEQIVSLKHASFTNVNAQTQDGSVLICPLTNVWNVVPDQGAEWSVEFPQEMQGINPTKARLYIPTTENSVKLFRIYSFPANGIMNLSYIDPETNELAFCDAWCPLTSFTNLNEIATSQQPTSNNDTFADNGSFFKYMDDSLTNTLGYGTNFQEFAFVNSVPMDKLTITVLDWYGSQGSLAGFQLYSDSIIVYGNDLLNEANCDGARVSSSSITSGTFESVQDLTAGISYDYLISQDRNATIVFTPNITYSGNYSIDIYTPGCVQDNSCSIRGIVNAVVHDGKEVVSNELIFQNNENNKYDHLYTGHFDKDDDVTIEVSFGSFIAEDQGQAPWMVVDKITVDLLGLDPITKEFPLNGIFEYSIGNFTDLNVNVSKAVGNSSINSFGASLNKNVLIDQVKVFDNSLFVLGNNNLTQLKIDSYDTSANETVISSIDTIPFNNSITNMFDTDTGLIFVGNFSLSGDLNNLSNNKSASSGYNVAKYEGNQLNTFGNNKFDSTLSTFANVTISGTEYYVFSDGNNQFWNWDNTNSTWVSPKFNLTQSAKLSTDQQLLVGSNFNIMNFTSSNQAYASSAFGRFNFTTDKSSSITNSFYVNSTLSVIGGTFTAGNTTNIGLVNNSYPNTPLQSLAGPEPSWGDSQIQSLYVDNNHDYLFIGVNGPVQLESNNITGMLVYSLQNGTFASVQPATLSTSSTKRDDDNIQVNAMVMYDKARKLLVGGKFDQAGSLNCVALCVYDIDNTRWVNPTSDQSSPNVVGEITDMKFFKSDQVLISGKDLKLGDANVDFLIYNFDTGVFSTKDSLNSGRPVEKFIITDTSNADLNGRMITVGKDFVAGFDGSKWNTIDSDIDYSQSAKFTDVKLLTVEKSTDYNQTYFNNNQILILAGTFSLKQYGPVNAAFFNGTSWIPYIFTSTQTNKLGNIQSLLIQDSYRFQSSQDLTPKLLSRGKVVGISFAAAVGSTVVLALLYIIPYFVLFKKKESHGQFERAEGMRIHEKDMLDAVNPEDLLHEIDVQRRI</sequence>
<proteinExistence type="predicted"/>
<dbReference type="GO" id="GO:0005935">
    <property type="term" value="C:cellular bud neck"/>
    <property type="evidence" value="ECO:0007669"/>
    <property type="project" value="TreeGrafter"/>
</dbReference>
<dbReference type="OMA" id="NMYTPGC"/>
<dbReference type="HOGENOM" id="CLU_005863_0_0_1"/>
<evidence type="ECO:0000313" key="5">
    <source>
        <dbReference type="EMBL" id="EGW32505.1"/>
    </source>
</evidence>
<dbReference type="GO" id="GO:0005621">
    <property type="term" value="C:cellular bud scar"/>
    <property type="evidence" value="ECO:0007669"/>
    <property type="project" value="TreeGrafter"/>
</dbReference>
<keyword evidence="1" id="KW-1133">Transmembrane helix</keyword>
<feature type="domain" description="Rax2-like third" evidence="4">
    <location>
        <begin position="234"/>
        <end position="385"/>
    </location>
</feature>
<protein>
    <recommendedName>
        <fullName evidence="7">Bud site selection protein RAX2</fullName>
    </recommendedName>
</protein>
<organism evidence="6">
    <name type="scientific">Spathaspora passalidarum (strain NRRL Y-27907 / 11-Y1)</name>
    <dbReference type="NCBI Taxonomy" id="619300"/>
    <lineage>
        <taxon>Eukaryota</taxon>
        <taxon>Fungi</taxon>
        <taxon>Dikarya</taxon>
        <taxon>Ascomycota</taxon>
        <taxon>Saccharomycotina</taxon>
        <taxon>Pichiomycetes</taxon>
        <taxon>Debaryomycetaceae</taxon>
        <taxon>Spathaspora</taxon>
    </lineage>
</organism>
<dbReference type="InParanoid" id="G3ANC2"/>
<dbReference type="AlphaFoldDB" id="G3ANC2"/>
<dbReference type="GeneID" id="18871988"/>
<evidence type="ECO:0000313" key="6">
    <source>
        <dbReference type="Proteomes" id="UP000000709"/>
    </source>
</evidence>
<dbReference type="OrthoDB" id="2503993at2759"/>
<dbReference type="STRING" id="619300.G3ANC2"/>
<evidence type="ECO:0000259" key="2">
    <source>
        <dbReference type="Pfam" id="PF12768"/>
    </source>
</evidence>
<reference evidence="5 6" key="1">
    <citation type="journal article" date="2011" name="Proc. Natl. Acad. Sci. U.S.A.">
        <title>Comparative genomics of xylose-fermenting fungi for enhanced biofuel production.</title>
        <authorList>
            <person name="Wohlbach D.J."/>
            <person name="Kuo A."/>
            <person name="Sato T.K."/>
            <person name="Potts K.M."/>
            <person name="Salamov A.A."/>
            <person name="LaButti K.M."/>
            <person name="Sun H."/>
            <person name="Clum A."/>
            <person name="Pangilinan J.L."/>
            <person name="Lindquist E.A."/>
            <person name="Lucas S."/>
            <person name="Lapidus A."/>
            <person name="Jin M."/>
            <person name="Gunawan C."/>
            <person name="Balan V."/>
            <person name="Dale B.E."/>
            <person name="Jeffries T.W."/>
            <person name="Zinkel R."/>
            <person name="Barry K.W."/>
            <person name="Grigoriev I.V."/>
            <person name="Gasch A.P."/>
        </authorList>
    </citation>
    <scope>NUCLEOTIDE SEQUENCE [LARGE SCALE GENOMIC DNA]</scope>
    <source>
        <strain evidence="6">NRRL Y-27907 / 11-Y1</strain>
    </source>
</reference>
<dbReference type="PANTHER" id="PTHR31778">
    <property type="entry name" value="BUD SITE SELECTION PROTEIN RAX2"/>
    <property type="match status" value="1"/>
</dbReference>